<dbReference type="RefSeq" id="WP_146355955.1">
    <property type="nucleotide sequence ID" value="NZ_VOBR01000019.1"/>
</dbReference>
<evidence type="ECO:0000313" key="5">
    <source>
        <dbReference type="Proteomes" id="UP000316639"/>
    </source>
</evidence>
<evidence type="ECO:0000259" key="3">
    <source>
        <dbReference type="SMART" id="SM01012"/>
    </source>
</evidence>
<accession>A0A563ENF5</accession>
<dbReference type="SUPFAM" id="SSF55781">
    <property type="entry name" value="GAF domain-like"/>
    <property type="match status" value="1"/>
</dbReference>
<dbReference type="Proteomes" id="UP000316639">
    <property type="component" value="Unassembled WGS sequence"/>
</dbReference>
<dbReference type="InterPro" id="IPR005561">
    <property type="entry name" value="ANTAR"/>
</dbReference>
<comment type="caution">
    <text evidence="4">The sequence shown here is derived from an EMBL/GenBank/DDBJ whole genome shotgun (WGS) entry which is preliminary data.</text>
</comment>
<dbReference type="Pfam" id="PF13185">
    <property type="entry name" value="GAF_2"/>
    <property type="match status" value="1"/>
</dbReference>
<name>A0A563ENF5_9PSEU</name>
<dbReference type="EMBL" id="VOBR01000019">
    <property type="protein sequence ID" value="TWP48665.1"/>
    <property type="molecule type" value="Genomic_DNA"/>
</dbReference>
<evidence type="ECO:0000256" key="2">
    <source>
        <dbReference type="ARBA" id="ARBA00023163"/>
    </source>
</evidence>
<dbReference type="Gene3D" id="3.30.450.40">
    <property type="match status" value="1"/>
</dbReference>
<keyword evidence="5" id="KW-1185">Reference proteome</keyword>
<dbReference type="SMART" id="SM01012">
    <property type="entry name" value="ANTAR"/>
    <property type="match status" value="1"/>
</dbReference>
<dbReference type="GO" id="GO:0003723">
    <property type="term" value="F:RNA binding"/>
    <property type="evidence" value="ECO:0007669"/>
    <property type="project" value="InterPro"/>
</dbReference>
<dbReference type="Gene3D" id="1.10.10.10">
    <property type="entry name" value="Winged helix-like DNA-binding domain superfamily/Winged helix DNA-binding domain"/>
    <property type="match status" value="1"/>
</dbReference>
<feature type="domain" description="ANTAR" evidence="3">
    <location>
        <begin position="161"/>
        <end position="225"/>
    </location>
</feature>
<keyword evidence="1" id="KW-0805">Transcription regulation</keyword>
<evidence type="ECO:0000313" key="4">
    <source>
        <dbReference type="EMBL" id="TWP48665.1"/>
    </source>
</evidence>
<sequence>MSGDRLARVLAYIADDAAGRGASVSSQTACDAAVRLIDVSGAQVTLMNSPDRGESRYSTDLIGGRLEELRFALGEGPCADAFRSGVPVLVEELDSGQNHRRWPMFVPAALDAGARAVFAFPLRSGAIRTGALVLHRKRIGPLTAEQVADSLVIADVILSLLLDELTRVRVGLPVDGVPMSRGEIHQATGMVSVQLGVGVEEALVRLRAHAFANERPVIDVARDVVARRLRLNPADASDPSSGD</sequence>
<evidence type="ECO:0000256" key="1">
    <source>
        <dbReference type="ARBA" id="ARBA00023015"/>
    </source>
</evidence>
<keyword evidence="2" id="KW-0804">Transcription</keyword>
<dbReference type="InterPro" id="IPR003018">
    <property type="entry name" value="GAF"/>
</dbReference>
<protein>
    <submittedName>
        <fullName evidence="4">GAF and ANTAR domain-containing protein</fullName>
    </submittedName>
</protein>
<dbReference type="AlphaFoldDB" id="A0A563ENF5"/>
<dbReference type="InterPro" id="IPR029016">
    <property type="entry name" value="GAF-like_dom_sf"/>
</dbReference>
<reference evidence="4 5" key="1">
    <citation type="submission" date="2019-07" db="EMBL/GenBank/DDBJ databases">
        <title>Lentzea xizangensis sp. nov., isolated from Qinghai-Tibetan Plateau Soils.</title>
        <authorList>
            <person name="Huang J."/>
        </authorList>
    </citation>
    <scope>NUCLEOTIDE SEQUENCE [LARGE SCALE GENOMIC DNA]</scope>
    <source>
        <strain evidence="4 5">FXJ1.1311</strain>
    </source>
</reference>
<proteinExistence type="predicted"/>
<dbReference type="Pfam" id="PF03861">
    <property type="entry name" value="ANTAR"/>
    <property type="match status" value="1"/>
</dbReference>
<gene>
    <name evidence="4" type="ORF">FKR81_27465</name>
</gene>
<organism evidence="4 5">
    <name type="scientific">Lentzea tibetensis</name>
    <dbReference type="NCBI Taxonomy" id="2591470"/>
    <lineage>
        <taxon>Bacteria</taxon>
        <taxon>Bacillati</taxon>
        <taxon>Actinomycetota</taxon>
        <taxon>Actinomycetes</taxon>
        <taxon>Pseudonocardiales</taxon>
        <taxon>Pseudonocardiaceae</taxon>
        <taxon>Lentzea</taxon>
    </lineage>
</organism>
<dbReference type="OrthoDB" id="7466251at2"/>
<dbReference type="InterPro" id="IPR036388">
    <property type="entry name" value="WH-like_DNA-bd_sf"/>
</dbReference>